<feature type="domain" description="Protein UNC80 C-terminal" evidence="3">
    <location>
        <begin position="1202"/>
        <end position="1341"/>
    </location>
</feature>
<feature type="region of interest" description="Disordered" evidence="1">
    <location>
        <begin position="891"/>
        <end position="942"/>
    </location>
</feature>
<dbReference type="SUPFAM" id="SSF48371">
    <property type="entry name" value="ARM repeat"/>
    <property type="match status" value="1"/>
</dbReference>
<protein>
    <recommendedName>
        <fullName evidence="6">ARM repeat superfamily protein</fullName>
    </recommendedName>
</protein>
<dbReference type="OrthoDB" id="5584001at2759"/>
<evidence type="ECO:0000259" key="3">
    <source>
        <dbReference type="Pfam" id="PF20262"/>
    </source>
</evidence>
<name>A0A8E2DMT5_9APHY</name>
<evidence type="ECO:0000313" key="4">
    <source>
        <dbReference type="EMBL" id="OCH88423.1"/>
    </source>
</evidence>
<dbReference type="PANTHER" id="PTHR31781">
    <property type="entry name" value="UNC80"/>
    <property type="match status" value="1"/>
</dbReference>
<feature type="region of interest" description="Disordered" evidence="1">
    <location>
        <begin position="661"/>
        <end position="685"/>
    </location>
</feature>
<dbReference type="GO" id="GO:0055080">
    <property type="term" value="P:monoatomic cation homeostasis"/>
    <property type="evidence" value="ECO:0007669"/>
    <property type="project" value="TreeGrafter"/>
</dbReference>
<organism evidence="4 5">
    <name type="scientific">Obba rivulosa</name>
    <dbReference type="NCBI Taxonomy" id="1052685"/>
    <lineage>
        <taxon>Eukaryota</taxon>
        <taxon>Fungi</taxon>
        <taxon>Dikarya</taxon>
        <taxon>Basidiomycota</taxon>
        <taxon>Agaricomycotina</taxon>
        <taxon>Agaricomycetes</taxon>
        <taxon>Polyporales</taxon>
        <taxon>Gelatoporiaceae</taxon>
        <taxon>Obba</taxon>
    </lineage>
</organism>
<gene>
    <name evidence="4" type="ORF">OBBRIDRAFT_734457</name>
</gene>
<dbReference type="PANTHER" id="PTHR31781:SF1">
    <property type="entry name" value="PROTEIN UNC-80 HOMOLOG"/>
    <property type="match status" value="1"/>
</dbReference>
<evidence type="ECO:0000256" key="1">
    <source>
        <dbReference type="SAM" id="MobiDB-lite"/>
    </source>
</evidence>
<dbReference type="InterPro" id="IPR046460">
    <property type="entry name" value="UNC80_C"/>
</dbReference>
<evidence type="ECO:0000259" key="2">
    <source>
        <dbReference type="Pfam" id="PF19424"/>
    </source>
</evidence>
<dbReference type="InterPro" id="IPR016024">
    <property type="entry name" value="ARM-type_fold"/>
</dbReference>
<keyword evidence="5" id="KW-1185">Reference proteome</keyword>
<dbReference type="EMBL" id="KV722453">
    <property type="protein sequence ID" value="OCH88423.1"/>
    <property type="molecule type" value="Genomic_DNA"/>
</dbReference>
<sequence>MQLRPKFEREASQGTAGSTLHLPFMSSMASLPLASSTSVSTVPTQKSGMRRPQSIQSLAMSSRGAPSVTHITRALTSTMSMNRPRFLPLETQVLSALLVPFLGPHQAERAEAEQEMAVETFEYVIRTWRSPSDEAELDRCLWCCKAASVDSSSRIRILGALSSLLFSRDGSFEASSPVILQTLLQAMFSLLLALSSSPKATREAESLRAYISALRDGQCGTPSMPSVEKEYGARSSKYDSDPQTRDALVSESIVSCFEIAPQSSKRWILRKLLEEYWSLPEPNVSFTLLLSCIHWRKVKTFIKSALVLLSTESSDYHAALADAEAIIRILRVRILPEVVAIRGADSTEIQSNVIRLVLELLYIKECPEQEYLLMHLANWYEDAHGWKSSVEQTLKDLITNAEWPSILRILSTLATTYPEDLRRPLVTFILPLLHDRLILAPPDPPCQSMSNFLEFVSRMYPKLFFKPLFTCAASTKDLTIANQLCILSILAKYIPDFWIRDADMMSVALMSSASAPKGRSDSGPAPKPRIGQLLLFLELIAHLRDLRETRDPAAVKNLVKFATVLEARVNALLDAKEQTTGTSFSQRLLLCVLFREIRLLTRSLRSASWLSLVLSWTLHGQPESPDGDWNSTEDAEQDIETSLNKLRAIYTQAREGFRTPSNRRTTFFAPNMESQPSTGSQSNPPSEYFRDALALLRSFSENESLLTTSFELLVSVSGLLQPSDYGRIAIVAWKRCLDEHASKLTAPACFLIMQCAEKSPTSLLQLIEADLSSETRKTRLKAIQKVATISSWRFQLLSQDIILDRSYRRPFKLARPPILFVPTDIGASYFVLEEDPYEVKDSNGHILPLELRRRLSEIGWAQEDRWVDPKLEWVKTPMSLLPSLQLDKLDTSVDDASSAGDSPSPGASPRASPEPSPTKTREAPLMHRDSSSASTHSRGPKRKPVFVTTMVSLLPRVAEMIKDGDFLVASAAQNLVVDFMRDDPALISRTVFHQLTGDEASVRSAVSTITSFLHARPILPPAMAHHLLNHLAGLLKSSMKSSENNSPLQTYAYTIPAIAKLVMQVSKLSVREIRRSKVDILLIPSGALWFSSTYPVAPMFPRGIEDAKNPFDDSLPSSLVFVTMIRVSQNMLFLNMLKRNPGDIKVIRKNLSRLVLPSRHSSDEQDALPLSNFIPRNSATLASSSPAVDPSLTALSLMIARSHLLLLAQIIRCMSRHLSDREELDILLDGVNRILLSHGDDVGIVGQVMIVYMLASTRFRRLFISGGGYTLFMPALLKTYCESDSNPVIRGAIEYAANRFYSLHQESFVFQSLDIVSQVIAMPNADSTLIARNVFILLSSLKGVAPSPDSPNPAGIHGVNQEPEREALMVTFAEDVPQAFFLSLRKTNSDKGEVATEVPEEYQWKKLGLDNLVRLFLTVIAHNPGIQRAERFLRFLLLLSSHLYNGSGPARSVLRDGIDALGIILLTRGGKAKPLESAQSRAIDPAYETLPEEVSGASQMQPQAAVPADLLAMRLDYLSLVIEFIRAGGQPGLGASQHVLELSKVILKDARSNADKVAKFLADYLRFTLIREPPPSLKHVVSLLADIAPIVSAYCVQVDFSGIFDVLSELATNSIFASQPPFSKVIVGQYCNAGLEACEVAASEDLLFSLPLRGSLINLLVQAVSLAGVDIVAEMEKRAPSHAILAGIMLPFVTSLSTSTEIATDSSWADPRRRETHSRAWMRLLSYSLSLCQKATRYSKSFSSGTDRRKSGDSRVSVDAKPAKSLVMAVQLLKVILVRAEDVISANLPSVWPQLASILRTIFSDADATFALKIRDYSEPASPVHTPSKSSFGPSDQENPFLLPSSISFSKRQHVGHPRIVDYLMWSFFEWICLRRTPLVLQMRGFLQEKIAELHLELSHQAAPSTSIIRSKTRPVSTLFSKPRRSAIGEDGFYSAPSTPRTSTFLHASLSLPIFDEGALQASTPRRTTDDDRQAGYTLARSPLSPSRRTSKDGAPRIVHLGPVKSNSLSAEPSRQRSVSPGGTKKRSALDIARSAVVTSPILVRTTYRRVRLVQTMMGYELLLPFDGSGMEGEYEVSVKAWTRGQAVEAIVQETKDLVEEFLEDAFGIGDDSVVLVDVEVT</sequence>
<feature type="region of interest" description="Disordered" evidence="1">
    <location>
        <begin position="1961"/>
        <end position="2027"/>
    </location>
</feature>
<feature type="compositionally biased region" description="Basic and acidic residues" evidence="1">
    <location>
        <begin position="919"/>
        <end position="930"/>
    </location>
</feature>
<proteinExistence type="predicted"/>
<feature type="compositionally biased region" description="Polar residues" evidence="1">
    <location>
        <begin position="2005"/>
        <end position="2021"/>
    </location>
</feature>
<dbReference type="GO" id="GO:0005261">
    <property type="term" value="F:monoatomic cation channel activity"/>
    <property type="evidence" value="ECO:0007669"/>
    <property type="project" value="TreeGrafter"/>
</dbReference>
<feature type="compositionally biased region" description="Polar residues" evidence="1">
    <location>
        <begin position="672"/>
        <end position="685"/>
    </location>
</feature>
<dbReference type="Proteomes" id="UP000250043">
    <property type="component" value="Unassembled WGS sequence"/>
</dbReference>
<evidence type="ECO:0008006" key="6">
    <source>
        <dbReference type="Google" id="ProtNLM"/>
    </source>
</evidence>
<reference evidence="4 5" key="1">
    <citation type="submission" date="2016-07" db="EMBL/GenBank/DDBJ databases">
        <title>Draft genome of the white-rot fungus Obba rivulosa 3A-2.</title>
        <authorList>
            <consortium name="DOE Joint Genome Institute"/>
            <person name="Miettinen O."/>
            <person name="Riley R."/>
            <person name="Acob R."/>
            <person name="Barry K."/>
            <person name="Cullen D."/>
            <person name="De Vries R."/>
            <person name="Hainaut M."/>
            <person name="Hatakka A."/>
            <person name="Henrissat B."/>
            <person name="Hilden K."/>
            <person name="Kuo R."/>
            <person name="Labutti K."/>
            <person name="Lipzen A."/>
            <person name="Makela M.R."/>
            <person name="Sandor L."/>
            <person name="Spatafora J.W."/>
            <person name="Grigoriev I.V."/>
            <person name="Hibbett D.S."/>
        </authorList>
    </citation>
    <scope>NUCLEOTIDE SEQUENCE [LARGE SCALE GENOMIC DNA]</scope>
    <source>
        <strain evidence="4 5">3A-2</strain>
    </source>
</reference>
<feature type="compositionally biased region" description="Low complexity" evidence="1">
    <location>
        <begin position="894"/>
        <end position="913"/>
    </location>
</feature>
<dbReference type="Pfam" id="PF20262">
    <property type="entry name" value="UNC80_C"/>
    <property type="match status" value="1"/>
</dbReference>
<accession>A0A8E2DMT5</accession>
<dbReference type="InterPro" id="IPR045852">
    <property type="entry name" value="UNC80_central"/>
</dbReference>
<dbReference type="Pfam" id="PF19424">
    <property type="entry name" value="UNC80"/>
    <property type="match status" value="1"/>
</dbReference>
<feature type="domain" description="Protein UNC80 central region" evidence="2">
    <location>
        <begin position="689"/>
        <end position="820"/>
    </location>
</feature>
<dbReference type="GO" id="GO:0034703">
    <property type="term" value="C:cation channel complex"/>
    <property type="evidence" value="ECO:0007669"/>
    <property type="project" value="TreeGrafter"/>
</dbReference>
<evidence type="ECO:0000313" key="5">
    <source>
        <dbReference type="Proteomes" id="UP000250043"/>
    </source>
</evidence>